<feature type="domain" description="Methyl-accepting transducer" evidence="11">
    <location>
        <begin position="266"/>
        <end position="502"/>
    </location>
</feature>
<dbReference type="PRINTS" id="PR00260">
    <property type="entry name" value="CHEMTRNSDUCR"/>
</dbReference>
<dbReference type="GO" id="GO:0006935">
    <property type="term" value="P:chemotaxis"/>
    <property type="evidence" value="ECO:0007669"/>
    <property type="project" value="InterPro"/>
</dbReference>
<name>A0A9Q6N5M3_9PSED</name>
<dbReference type="FunFam" id="1.10.287.950:FF:000001">
    <property type="entry name" value="Methyl-accepting chemotaxis sensory transducer"/>
    <property type="match status" value="1"/>
</dbReference>
<keyword evidence="3" id="KW-0488">Methylation</keyword>
<evidence type="ECO:0000256" key="4">
    <source>
        <dbReference type="ARBA" id="ARBA00022692"/>
    </source>
</evidence>
<comment type="caution">
    <text evidence="13">The sequence shown here is derived from an EMBL/GenBank/DDBJ whole genome shotgun (WGS) entry which is preliminary data.</text>
</comment>
<dbReference type="RefSeq" id="WP_110653489.1">
    <property type="nucleotide sequence ID" value="NZ_MOAP01000007.1"/>
</dbReference>
<dbReference type="SMART" id="SM00283">
    <property type="entry name" value="MA"/>
    <property type="match status" value="1"/>
</dbReference>
<evidence type="ECO:0000256" key="10">
    <source>
        <dbReference type="SAM" id="Phobius"/>
    </source>
</evidence>
<dbReference type="SMART" id="SM00304">
    <property type="entry name" value="HAMP"/>
    <property type="match status" value="1"/>
</dbReference>
<gene>
    <name evidence="13" type="ORF">DMX08_28255</name>
</gene>
<dbReference type="InterPro" id="IPR004090">
    <property type="entry name" value="Chemotax_Me-accpt_rcpt"/>
</dbReference>
<dbReference type="CDD" id="cd11386">
    <property type="entry name" value="MCP_signal"/>
    <property type="match status" value="1"/>
</dbReference>
<dbReference type="Gene3D" id="1.10.287.950">
    <property type="entry name" value="Methyl-accepting chemotaxis protein"/>
    <property type="match status" value="1"/>
</dbReference>
<feature type="domain" description="HAMP" evidence="12">
    <location>
        <begin position="209"/>
        <end position="261"/>
    </location>
</feature>
<dbReference type="GO" id="GO:0004888">
    <property type="term" value="F:transmembrane signaling receptor activity"/>
    <property type="evidence" value="ECO:0007669"/>
    <property type="project" value="InterPro"/>
</dbReference>
<dbReference type="InterPro" id="IPR003660">
    <property type="entry name" value="HAMP_dom"/>
</dbReference>
<evidence type="ECO:0000259" key="12">
    <source>
        <dbReference type="PROSITE" id="PS50885"/>
    </source>
</evidence>
<organism evidence="13 14">
    <name type="scientific">Pseudomonas protegens</name>
    <dbReference type="NCBI Taxonomy" id="380021"/>
    <lineage>
        <taxon>Bacteria</taxon>
        <taxon>Pseudomonadati</taxon>
        <taxon>Pseudomonadota</taxon>
        <taxon>Gammaproteobacteria</taxon>
        <taxon>Pseudomonadales</taxon>
        <taxon>Pseudomonadaceae</taxon>
        <taxon>Pseudomonas</taxon>
    </lineage>
</organism>
<dbReference type="Pfam" id="PF00672">
    <property type="entry name" value="HAMP"/>
    <property type="match status" value="1"/>
</dbReference>
<dbReference type="EMBL" id="QJRN01000024">
    <property type="protein sequence ID" value="PYC30063.1"/>
    <property type="molecule type" value="Genomic_DNA"/>
</dbReference>
<dbReference type="PANTHER" id="PTHR32089">
    <property type="entry name" value="METHYL-ACCEPTING CHEMOTAXIS PROTEIN MCPB"/>
    <property type="match status" value="1"/>
</dbReference>
<sequence length="538" mass="58717">MNYFSIRARLIVLIVLMLVGSLAIGVSGLLGVEGVLGRLNSVYLDRVVPLRDLKQVADLYAVNIVDSSHKARNGSLSFKEALQRVEEAEQQIADIWKAYKATLLIDEEVRLIERIEPLMAQAKQPLHKLKTLLGSEDKAGLALFTAQELYPVIDPLSEDFNQLIAVQLQESSRSYEQGKRVYENNVLFTWGLLLILLCGGGGFAWLLSRSITQRLDGLQKTVARTASGDLREPVKVAGRDEISQVQLSLQSMQNTLRDTLQAIQATATQLHKQAQGLRVTATSNKQGISQQNQEIELAAKAVNQMSLAVDQVARNANLTFDSTRDAQREARSGREQVGQTCLTIEQLGQRLQTTSGTITRLADEVLSISRVLEVIRAIAEQINLLALNAAIEAARAGEQGRGFAVVADEVRALAQRTQSSTAEIEGMITSVQATSREAVQAMVANNEYVERSNAKALEADGVLAQIAERIVQINEMNQAIASTAEQQALVSREVDQNLLAIRDVAAHNVDSAAQTSSVSDHLASLAGDLHGQVQRFQL</sequence>
<keyword evidence="4 10" id="KW-0812">Transmembrane</keyword>
<dbReference type="GO" id="GO:0005886">
    <property type="term" value="C:plasma membrane"/>
    <property type="evidence" value="ECO:0007669"/>
    <property type="project" value="UniProtKB-SubCell"/>
</dbReference>
<comment type="similarity">
    <text evidence="8">Belongs to the methyl-accepting chemotaxis (MCP) protein family.</text>
</comment>
<dbReference type="InterPro" id="IPR004089">
    <property type="entry name" value="MCPsignal_dom"/>
</dbReference>
<evidence type="ECO:0000256" key="8">
    <source>
        <dbReference type="ARBA" id="ARBA00029447"/>
    </source>
</evidence>
<protein>
    <submittedName>
        <fullName evidence="13">Methyl-accepting chemotaxis protein</fullName>
    </submittedName>
</protein>
<dbReference type="Proteomes" id="UP000248188">
    <property type="component" value="Unassembled WGS sequence"/>
</dbReference>
<accession>A0A9Q6N5M3</accession>
<feature type="transmembrane region" description="Helical" evidence="10">
    <location>
        <begin position="187"/>
        <end position="207"/>
    </location>
</feature>
<evidence type="ECO:0000256" key="6">
    <source>
        <dbReference type="ARBA" id="ARBA00023136"/>
    </source>
</evidence>
<keyword evidence="5 10" id="KW-1133">Transmembrane helix</keyword>
<dbReference type="Pfam" id="PF00015">
    <property type="entry name" value="MCPsignal"/>
    <property type="match status" value="1"/>
</dbReference>
<dbReference type="PROSITE" id="PS50885">
    <property type="entry name" value="HAMP"/>
    <property type="match status" value="1"/>
</dbReference>
<reference evidence="13 14" key="1">
    <citation type="submission" date="2018-06" db="EMBL/GenBank/DDBJ databases">
        <title>Pseudomonas diversity within urban Lake Michigan freshwaters.</title>
        <authorList>
            <person name="Batrich M."/>
            <person name="Hatzopoulos T."/>
            <person name="Putonti C."/>
        </authorList>
    </citation>
    <scope>NUCLEOTIDE SEQUENCE [LARGE SCALE GENOMIC DNA]</scope>
    <source>
        <strain evidence="13 14">MB-090624</strain>
    </source>
</reference>
<dbReference type="InterPro" id="IPR024478">
    <property type="entry name" value="HlyB_4HB_MCP"/>
</dbReference>
<evidence type="ECO:0000313" key="13">
    <source>
        <dbReference type="EMBL" id="PYC30063.1"/>
    </source>
</evidence>
<dbReference type="CDD" id="cd06225">
    <property type="entry name" value="HAMP"/>
    <property type="match status" value="1"/>
</dbReference>
<evidence type="ECO:0000259" key="11">
    <source>
        <dbReference type="PROSITE" id="PS50111"/>
    </source>
</evidence>
<evidence type="ECO:0000313" key="14">
    <source>
        <dbReference type="Proteomes" id="UP000248188"/>
    </source>
</evidence>
<dbReference type="PROSITE" id="PS50111">
    <property type="entry name" value="CHEMOTAXIS_TRANSDUC_2"/>
    <property type="match status" value="1"/>
</dbReference>
<comment type="subcellular location">
    <subcellularLocation>
        <location evidence="1">Cell membrane</location>
        <topology evidence="1">Multi-pass membrane protein</topology>
    </subcellularLocation>
</comment>
<evidence type="ECO:0000256" key="2">
    <source>
        <dbReference type="ARBA" id="ARBA00022475"/>
    </source>
</evidence>
<dbReference type="SUPFAM" id="SSF58104">
    <property type="entry name" value="Methyl-accepting chemotaxis protein (MCP) signaling domain"/>
    <property type="match status" value="1"/>
</dbReference>
<dbReference type="Pfam" id="PF12729">
    <property type="entry name" value="4HB_MCP_1"/>
    <property type="match status" value="1"/>
</dbReference>
<dbReference type="AlphaFoldDB" id="A0A9Q6N5M3"/>
<evidence type="ECO:0000256" key="5">
    <source>
        <dbReference type="ARBA" id="ARBA00022989"/>
    </source>
</evidence>
<keyword evidence="6 10" id="KW-0472">Membrane</keyword>
<dbReference type="PANTHER" id="PTHR32089:SF119">
    <property type="entry name" value="METHYL-ACCEPTING CHEMOTAXIS PROTEIN CTPL"/>
    <property type="match status" value="1"/>
</dbReference>
<evidence type="ECO:0000256" key="1">
    <source>
        <dbReference type="ARBA" id="ARBA00004651"/>
    </source>
</evidence>
<keyword evidence="2" id="KW-1003">Cell membrane</keyword>
<dbReference type="GO" id="GO:0007165">
    <property type="term" value="P:signal transduction"/>
    <property type="evidence" value="ECO:0007669"/>
    <property type="project" value="UniProtKB-KW"/>
</dbReference>
<evidence type="ECO:0000256" key="3">
    <source>
        <dbReference type="ARBA" id="ARBA00022481"/>
    </source>
</evidence>
<keyword evidence="7 9" id="KW-0807">Transducer</keyword>
<evidence type="ECO:0000256" key="7">
    <source>
        <dbReference type="ARBA" id="ARBA00023224"/>
    </source>
</evidence>
<proteinExistence type="inferred from homology"/>
<evidence type="ECO:0000256" key="9">
    <source>
        <dbReference type="PROSITE-ProRule" id="PRU00284"/>
    </source>
</evidence>